<dbReference type="Proteomes" id="UP000231194">
    <property type="component" value="Unassembled WGS sequence"/>
</dbReference>
<dbReference type="PANTHER" id="PTHR14969">
    <property type="entry name" value="SPHINGOSINE-1-PHOSPHATE PHOSPHOHYDROLASE"/>
    <property type="match status" value="1"/>
</dbReference>
<dbReference type="Gene3D" id="1.20.144.10">
    <property type="entry name" value="Phosphatidic acid phosphatase type 2/haloperoxidase"/>
    <property type="match status" value="1"/>
</dbReference>
<evidence type="ECO:0000313" key="8">
    <source>
        <dbReference type="EMBL" id="PJG53110.1"/>
    </source>
</evidence>
<keyword evidence="3" id="KW-0812">Transmembrane</keyword>
<dbReference type="AlphaFoldDB" id="A0A2M8R5M1"/>
<evidence type="ECO:0000256" key="6">
    <source>
        <dbReference type="ARBA" id="ARBA00023136"/>
    </source>
</evidence>
<dbReference type="SMART" id="SM00014">
    <property type="entry name" value="acidPPc"/>
    <property type="match status" value="1"/>
</dbReference>
<dbReference type="SUPFAM" id="SSF48317">
    <property type="entry name" value="Acid phosphatase/Vanadium-dependent haloperoxidase"/>
    <property type="match status" value="1"/>
</dbReference>
<keyword evidence="6" id="KW-0472">Membrane</keyword>
<gene>
    <name evidence="8" type="ORF">CVM73_22325</name>
</gene>
<evidence type="ECO:0000256" key="5">
    <source>
        <dbReference type="ARBA" id="ARBA00022989"/>
    </source>
</evidence>
<keyword evidence="5" id="KW-1133">Transmembrane helix</keyword>
<evidence type="ECO:0000256" key="3">
    <source>
        <dbReference type="ARBA" id="ARBA00022692"/>
    </source>
</evidence>
<evidence type="ECO:0000256" key="1">
    <source>
        <dbReference type="ARBA" id="ARBA00004651"/>
    </source>
</evidence>
<sequence>MALVTVKPTRIDTTIANEIAQNTNSGLEHAAQAMTWGADEHVLVALAAAGWIYTRLRHPQQRPVADHVLVVSLVTAVLPHVLKSLFDQTRPDRLTVSGHWRGVPYSGRPRDAFPSGHAVHMGALASAADLLPPASRRLARSLAVALSLTRVALLAHWTSDVVAGFTLGIVVERLFRPFTLATSEQQRPEASRVRP</sequence>
<feature type="domain" description="Phosphatidic acid phosphatase type 2/haloperoxidase" evidence="7">
    <location>
        <begin position="64"/>
        <end position="176"/>
    </location>
</feature>
<dbReference type="GO" id="GO:0005886">
    <property type="term" value="C:plasma membrane"/>
    <property type="evidence" value="ECO:0007669"/>
    <property type="project" value="UniProtKB-SubCell"/>
</dbReference>
<dbReference type="GO" id="GO:0016787">
    <property type="term" value="F:hydrolase activity"/>
    <property type="evidence" value="ECO:0007669"/>
    <property type="project" value="UniProtKB-KW"/>
</dbReference>
<evidence type="ECO:0000256" key="2">
    <source>
        <dbReference type="ARBA" id="ARBA00022475"/>
    </source>
</evidence>
<dbReference type="PANTHER" id="PTHR14969:SF62">
    <property type="entry name" value="DECAPRENYLPHOSPHORYL-5-PHOSPHORIBOSE PHOSPHATASE RV3807C-RELATED"/>
    <property type="match status" value="1"/>
</dbReference>
<dbReference type="Pfam" id="PF01569">
    <property type="entry name" value="PAP2"/>
    <property type="match status" value="1"/>
</dbReference>
<dbReference type="RefSeq" id="WP_100233995.1">
    <property type="nucleotide sequence ID" value="NZ_PGVG01000019.1"/>
</dbReference>
<evidence type="ECO:0000313" key="9">
    <source>
        <dbReference type="Proteomes" id="UP000231194"/>
    </source>
</evidence>
<dbReference type="EMBL" id="PGVG01000019">
    <property type="protein sequence ID" value="PJG53110.1"/>
    <property type="molecule type" value="Genomic_DNA"/>
</dbReference>
<accession>A0A2M8R5M1</accession>
<dbReference type="OrthoDB" id="9780507at2"/>
<keyword evidence="4" id="KW-0378">Hydrolase</keyword>
<comment type="subcellular location">
    <subcellularLocation>
        <location evidence="1">Cell membrane</location>
        <topology evidence="1">Multi-pass membrane protein</topology>
    </subcellularLocation>
</comment>
<evidence type="ECO:0000256" key="4">
    <source>
        <dbReference type="ARBA" id="ARBA00022801"/>
    </source>
</evidence>
<protein>
    <submittedName>
        <fullName evidence="8">Phosphatase PAP2 family protein</fullName>
    </submittedName>
</protein>
<evidence type="ECO:0000259" key="7">
    <source>
        <dbReference type="SMART" id="SM00014"/>
    </source>
</evidence>
<reference evidence="8 9" key="1">
    <citation type="submission" date="2017-11" db="EMBL/GenBank/DDBJ databases">
        <title>Bradyrhizobium forestalis sp. nov., an efficient nitrogen-fixing bacterium isolated from nodules of forest legume species in the Amazon.</title>
        <authorList>
            <person name="Costa E.M."/>
            <person name="Guimaraes A."/>
            <person name="Carvalho T.S."/>
            <person name="Rodrigues T.L."/>
            <person name="Ribeiro P.R.A."/>
            <person name="Lebbe L."/>
            <person name="Willems A."/>
            <person name="Moreira F.M.S."/>
        </authorList>
    </citation>
    <scope>NUCLEOTIDE SEQUENCE [LARGE SCALE GENOMIC DNA]</scope>
    <source>
        <strain evidence="8 9">INPA54B</strain>
    </source>
</reference>
<proteinExistence type="predicted"/>
<comment type="caution">
    <text evidence="8">The sequence shown here is derived from an EMBL/GenBank/DDBJ whole genome shotgun (WGS) entry which is preliminary data.</text>
</comment>
<keyword evidence="9" id="KW-1185">Reference proteome</keyword>
<dbReference type="InterPro" id="IPR000326">
    <property type="entry name" value="PAP2/HPO"/>
</dbReference>
<organism evidence="8 9">
    <name type="scientific">Bradyrhizobium forestalis</name>
    <dbReference type="NCBI Taxonomy" id="1419263"/>
    <lineage>
        <taxon>Bacteria</taxon>
        <taxon>Pseudomonadati</taxon>
        <taxon>Pseudomonadota</taxon>
        <taxon>Alphaproteobacteria</taxon>
        <taxon>Hyphomicrobiales</taxon>
        <taxon>Nitrobacteraceae</taxon>
        <taxon>Bradyrhizobium</taxon>
    </lineage>
</organism>
<dbReference type="InterPro" id="IPR036938">
    <property type="entry name" value="PAP2/HPO_sf"/>
</dbReference>
<keyword evidence="2" id="KW-1003">Cell membrane</keyword>
<name>A0A2M8R5M1_9BRAD</name>